<gene>
    <name evidence="1" type="ORF">BXY41_104188</name>
</gene>
<protein>
    <submittedName>
        <fullName evidence="1">Uncharacterized protein DUF4280</fullName>
    </submittedName>
</protein>
<sequence length="396" mass="44585">MALFDNIGNFLFPNNGNLSKEEEQKEEKKHQNQYLEMMYMYQSYYGVVETKKYVLQGSILSCQYGTKLSKLDCLEDHGVYSKGNPVMTISDCADSNIHSFGSCLCPEKNYEGRLPMTVAQDSKGTPAKKAPGNNYAHICVPVINENSVWHQVDSKVLIELKQKGYAPILLESAVLVCQYGGIIRIKEVPSSAKEICEKIEIAPWLFGYRGKPNVVNGRSVKFSSKERQKLNNIKGVKGIDWYSYENRTGPNVYTAPYLENRTFNIGQDGELTDESGRYWITLGPKVILPNYPDNGKLVTSEFGDYIGCRVDVVLFDANEDEYVYIECVFSGDIKAHTYSNGIYQTGHPYPNSHSAKAEPYKVEYADGSIVEFTGKQPSSNGKMSNYSVVELFVYQK</sequence>
<dbReference type="InterPro" id="IPR025460">
    <property type="entry name" value="DUF4280"/>
</dbReference>
<dbReference type="RefSeq" id="WP_104436480.1">
    <property type="nucleotide sequence ID" value="NZ_PTJA01000004.1"/>
</dbReference>
<dbReference type="OrthoDB" id="2733241at2"/>
<reference evidence="1 2" key="1">
    <citation type="submission" date="2018-02" db="EMBL/GenBank/DDBJ databases">
        <title>Genomic Encyclopedia of Archaeal and Bacterial Type Strains, Phase II (KMG-II): from individual species to whole genera.</title>
        <authorList>
            <person name="Goeker M."/>
        </authorList>
    </citation>
    <scope>NUCLEOTIDE SEQUENCE [LARGE SCALE GENOMIC DNA]</scope>
    <source>
        <strain evidence="1 2">DSM 3808</strain>
    </source>
</reference>
<dbReference type="EMBL" id="PTJA01000004">
    <property type="protein sequence ID" value="PPK81386.1"/>
    <property type="molecule type" value="Genomic_DNA"/>
</dbReference>
<evidence type="ECO:0000313" key="1">
    <source>
        <dbReference type="EMBL" id="PPK81386.1"/>
    </source>
</evidence>
<comment type="caution">
    <text evidence="1">The sequence shown here is derived from an EMBL/GenBank/DDBJ whole genome shotgun (WGS) entry which is preliminary data.</text>
</comment>
<proteinExistence type="predicted"/>
<accession>A0A2S6HUB7</accession>
<name>A0A2S6HUB7_9FIRM</name>
<dbReference type="Proteomes" id="UP000237749">
    <property type="component" value="Unassembled WGS sequence"/>
</dbReference>
<dbReference type="Pfam" id="PF14107">
    <property type="entry name" value="DUF4280"/>
    <property type="match status" value="1"/>
</dbReference>
<organism evidence="1 2">
    <name type="scientific">Lacrimispora xylanisolvens</name>
    <dbReference type="NCBI Taxonomy" id="384636"/>
    <lineage>
        <taxon>Bacteria</taxon>
        <taxon>Bacillati</taxon>
        <taxon>Bacillota</taxon>
        <taxon>Clostridia</taxon>
        <taxon>Lachnospirales</taxon>
        <taxon>Lachnospiraceae</taxon>
        <taxon>Lacrimispora</taxon>
    </lineage>
</organism>
<dbReference type="AlphaFoldDB" id="A0A2S6HUB7"/>
<evidence type="ECO:0000313" key="2">
    <source>
        <dbReference type="Proteomes" id="UP000237749"/>
    </source>
</evidence>
<keyword evidence="2" id="KW-1185">Reference proteome</keyword>